<evidence type="ECO:0000313" key="5">
    <source>
        <dbReference type="Proteomes" id="UP000273807"/>
    </source>
</evidence>
<organism evidence="4 5">
    <name type="scientific">Arthrobacter oryzae</name>
    <dbReference type="NCBI Taxonomy" id="409290"/>
    <lineage>
        <taxon>Bacteria</taxon>
        <taxon>Bacillati</taxon>
        <taxon>Actinomycetota</taxon>
        <taxon>Actinomycetes</taxon>
        <taxon>Micrococcales</taxon>
        <taxon>Micrococcaceae</taxon>
        <taxon>Arthrobacter</taxon>
    </lineage>
</organism>
<evidence type="ECO:0000259" key="3">
    <source>
        <dbReference type="Pfam" id="PF07811"/>
    </source>
</evidence>
<comment type="caution">
    <text evidence="4">The sequence shown here is derived from an EMBL/GenBank/DDBJ whole genome shotgun (WGS) entry which is preliminary data.</text>
</comment>
<dbReference type="AlphaFoldDB" id="A0A3N0C417"/>
<dbReference type="RefSeq" id="WP_123254684.1">
    <property type="nucleotide sequence ID" value="NZ_RBED01000074.1"/>
</dbReference>
<dbReference type="OrthoDB" id="4948976at2"/>
<dbReference type="InterPro" id="IPR012495">
    <property type="entry name" value="TadE-like_dom"/>
</dbReference>
<reference evidence="4 5" key="1">
    <citation type="submission" date="2018-10" db="EMBL/GenBank/DDBJ databases">
        <title>Genome sequencing of Arthrobacter oryzae TNB02.</title>
        <authorList>
            <person name="Cho Y.-J."/>
            <person name="Cho A."/>
            <person name="Kim O.-S."/>
        </authorList>
    </citation>
    <scope>NUCLEOTIDE SEQUENCE [LARGE SCALE GENOMIC DNA]</scope>
    <source>
        <strain evidence="4 5">TNB02</strain>
    </source>
</reference>
<proteinExistence type="predicted"/>
<evidence type="ECO:0000256" key="1">
    <source>
        <dbReference type="SAM" id="MobiDB-lite"/>
    </source>
</evidence>
<evidence type="ECO:0000256" key="2">
    <source>
        <dbReference type="SAM" id="Phobius"/>
    </source>
</evidence>
<protein>
    <submittedName>
        <fullName evidence="4">Pilus assembly protein</fullName>
    </submittedName>
</protein>
<dbReference type="NCBIfam" id="NF041390">
    <property type="entry name" value="TadE_Rv3655c"/>
    <property type="match status" value="1"/>
</dbReference>
<dbReference type="EMBL" id="RBED01000074">
    <property type="protein sequence ID" value="RNL57438.1"/>
    <property type="molecule type" value="Genomic_DNA"/>
</dbReference>
<keyword evidence="2" id="KW-1133">Transmembrane helix</keyword>
<dbReference type="InterPro" id="IPR049790">
    <property type="entry name" value="Rv3655c/TadE"/>
</dbReference>
<keyword evidence="2" id="KW-0812">Transmembrane</keyword>
<dbReference type="Proteomes" id="UP000273807">
    <property type="component" value="Unassembled WGS sequence"/>
</dbReference>
<gene>
    <name evidence="4" type="ORF">D7003_06670</name>
</gene>
<sequence length="164" mass="16569">MSAVRPLRQRGLQPVSAPPDTDGQSGRRCAHGCSSRGTVTAEFAVTLPAVVLLLTFLLAGSAAGVTQLRLEEAARGGARVLARGGSAVEVTGAVRRLAGGSAVTAVAADGGWLSVTVSDRVPGAVGKLIPWTLSARSWTRNEASGEAGAPVRDGIVGLSPWFGA</sequence>
<feature type="transmembrane region" description="Helical" evidence="2">
    <location>
        <begin position="43"/>
        <end position="65"/>
    </location>
</feature>
<feature type="region of interest" description="Disordered" evidence="1">
    <location>
        <begin position="1"/>
        <end position="29"/>
    </location>
</feature>
<name>A0A3N0C417_9MICC</name>
<accession>A0A3N0C417</accession>
<evidence type="ECO:0000313" key="4">
    <source>
        <dbReference type="EMBL" id="RNL57438.1"/>
    </source>
</evidence>
<keyword evidence="2" id="KW-0472">Membrane</keyword>
<keyword evidence="5" id="KW-1185">Reference proteome</keyword>
<dbReference type="Pfam" id="PF07811">
    <property type="entry name" value="TadE"/>
    <property type="match status" value="1"/>
</dbReference>
<feature type="domain" description="TadE-like" evidence="3">
    <location>
        <begin position="37"/>
        <end position="79"/>
    </location>
</feature>